<dbReference type="SUPFAM" id="SSF56731">
    <property type="entry name" value="DNA primase core"/>
    <property type="match status" value="1"/>
</dbReference>
<dbReference type="CDD" id="cd01646">
    <property type="entry name" value="RT_Bac_retron_I"/>
    <property type="match status" value="1"/>
</dbReference>
<evidence type="ECO:0000256" key="1">
    <source>
        <dbReference type="ARBA" id="ARBA00022478"/>
    </source>
</evidence>
<dbReference type="Gene3D" id="3.90.580.10">
    <property type="entry name" value="Zinc finger, CHC2-type domain"/>
    <property type="match status" value="1"/>
</dbReference>
<dbReference type="InterPro" id="IPR037068">
    <property type="entry name" value="DNA_primase_core_N_sf"/>
</dbReference>
<dbReference type="PANTHER" id="PTHR30313">
    <property type="entry name" value="DNA PRIMASE"/>
    <property type="match status" value="1"/>
</dbReference>
<dbReference type="GO" id="GO:1990077">
    <property type="term" value="C:primosome complex"/>
    <property type="evidence" value="ECO:0007669"/>
    <property type="project" value="UniProtKB-KW"/>
</dbReference>
<protein>
    <recommendedName>
        <fullName evidence="15">Reverse transcriptase domain-containing protein</fullName>
    </recommendedName>
</protein>
<evidence type="ECO:0000256" key="6">
    <source>
        <dbReference type="ARBA" id="ARBA00022723"/>
    </source>
</evidence>
<accession>A0A2N7F999</accession>
<dbReference type="GO" id="GO:0000428">
    <property type="term" value="C:DNA-directed RNA polymerase complex"/>
    <property type="evidence" value="ECO:0007669"/>
    <property type="project" value="UniProtKB-KW"/>
</dbReference>
<feature type="coiled-coil region" evidence="10">
    <location>
        <begin position="318"/>
        <end position="345"/>
    </location>
</feature>
<dbReference type="Gene3D" id="3.90.980.10">
    <property type="entry name" value="DNA primase, catalytic core, N-terminal domain"/>
    <property type="match status" value="1"/>
</dbReference>
<dbReference type="Pfam" id="PF13155">
    <property type="entry name" value="Toprim_2"/>
    <property type="match status" value="1"/>
</dbReference>
<keyword evidence="8" id="KW-0862">Zinc</keyword>
<dbReference type="PROSITE" id="PS50878">
    <property type="entry name" value="RT_POL"/>
    <property type="match status" value="1"/>
</dbReference>
<keyword evidence="5" id="KW-0235">DNA replication</keyword>
<evidence type="ECO:0000259" key="12">
    <source>
        <dbReference type="PROSITE" id="PS50880"/>
    </source>
</evidence>
<dbReference type="InterPro" id="IPR036977">
    <property type="entry name" value="DNA_primase_Znf_CHC2"/>
</dbReference>
<evidence type="ECO:0000256" key="2">
    <source>
        <dbReference type="ARBA" id="ARBA00022515"/>
    </source>
</evidence>
<dbReference type="SUPFAM" id="SSF57783">
    <property type="entry name" value="Zinc beta-ribbon"/>
    <property type="match status" value="1"/>
</dbReference>
<dbReference type="GO" id="GO:0006269">
    <property type="term" value="P:DNA replication, synthesis of primer"/>
    <property type="evidence" value="ECO:0007669"/>
    <property type="project" value="UniProtKB-KW"/>
</dbReference>
<evidence type="ECO:0000256" key="3">
    <source>
        <dbReference type="ARBA" id="ARBA00022679"/>
    </source>
</evidence>
<dbReference type="PANTHER" id="PTHR30313:SF2">
    <property type="entry name" value="DNA PRIMASE"/>
    <property type="match status" value="1"/>
</dbReference>
<evidence type="ECO:0000256" key="10">
    <source>
        <dbReference type="SAM" id="Coils"/>
    </source>
</evidence>
<name>A0A2N7F999_VIBSP</name>
<evidence type="ECO:0000313" key="13">
    <source>
        <dbReference type="EMBL" id="PMJ63741.1"/>
    </source>
</evidence>
<evidence type="ECO:0000256" key="8">
    <source>
        <dbReference type="ARBA" id="ARBA00022833"/>
    </source>
</evidence>
<dbReference type="InterPro" id="IPR050219">
    <property type="entry name" value="DnaG_primase"/>
</dbReference>
<dbReference type="Pfam" id="PF01807">
    <property type="entry name" value="Zn_ribbon_DnaG"/>
    <property type="match status" value="1"/>
</dbReference>
<dbReference type="GO" id="GO:0005737">
    <property type="term" value="C:cytoplasm"/>
    <property type="evidence" value="ECO:0007669"/>
    <property type="project" value="TreeGrafter"/>
</dbReference>
<dbReference type="RefSeq" id="WP_102516841.1">
    <property type="nucleotide sequence ID" value="NZ_CAWNSM010000037.1"/>
</dbReference>
<dbReference type="CDD" id="cd03364">
    <property type="entry name" value="TOPRIM_DnaG_primases"/>
    <property type="match status" value="1"/>
</dbReference>
<dbReference type="InterPro" id="IPR034151">
    <property type="entry name" value="TOPRIM_DnaG_bac"/>
</dbReference>
<sequence>MRIIVSKIFKMNFKEATNKLLATVKLEDLCDRLGIETKHSGSSVKALCQFHKDTKPSMELYDDNSEKSAFHCFSCGAHGDIFALVKEVKGMDFREAHTWLCQEFGVQVDKQSKAKKSKATHPWENILQNVYSYALTYYRNGQNEFLFDQFLDVRGYRRDFAVNAGLCLVGDSKLVKHLDDMDYPEDIHKLYVFDRFESAGLIKKIPRTERTNETLSLRLENLYVDHFKKGRVLFPLNSASGEIKGFAGRITSPLNGPKYLFTKGLDKSNLLYRSDSAFSKILKTPKSKKRVSIYLCEGLLDALRLESLGFHSVAVLGASLTESQCEQLLELSKKLENKSQELEVNLFFDNDNAGIKAAGSSIKKLVKKGGLKSFKIKFLYSPHDDAKDPDLYLKGSNGLEKNKLKEIELPFPLINLSHDLNVSITEVLDNELFKDLPYSIKMRALKKWNDLMDKEIPEIVLDEFYNDYRDYEWFRLLKSPFDHDDKKGVYNSSAFINDEVQRVKLAFAISKSSMSSSGLFPDNEAEWRRVEMCLPLFEDLVKDRFALENKNLNPIEPLNTIYVPREIGSEEFREMSMHSVEDLVCHQYVLSELLTERFDYIDDFSLNIPATRFYRKTNTTITTGEGCKSEQSSTLSFAYQIDMDVIEGVEVPRASGMFRPYFDCWKDFTKSIRNAANEMNQVNMVRLDLKRYYDKLKRYVVQDALRKCIPNDIENKYEDESFLSLLKSEENGKRAKTINWLLEQSFGYKKYNPKTGEEEKSDSYMGIPQGPDLSAFLANLVLFNVDSAAREFIEGSKDGERYTAWYARYVDDMVLIAEDSSVLSQLRIVVEDAVRKLELEVVSKEQPSAMNSGEFEIYLTQGKALASSGPAGVEELVDVEEIEFIGRIERYQALSLLNNKDLYSDDVDIIRSKLNMAMHCRELRFSDIAKVTKWIWFIAVSEEHSDIKSLVSAYQKLWVEVSSLMPKQLCPLRFPWEDPLLLAIDGLNSLISRKDVWINDSLSQSSIEKKEQSRSYLINYLNDNLLECLGGHNPENIEGWGVVKYELPRTFWQKRVSLIWHAKQYGTSDFNYDHCYSMDNNINDIDLQKSLARTYLTEFYCQNSSSFKMLEIWDDNRDEIFRKSFLLLQLIYIFVSKSESSNGDNLLSPINGVILSLVESENSSNFRLRGIYNLFISDDEHCKVDINIDKEVTIKVLYFICSITSDTKLIKFLSVRWKKLLNDAFGDFDYQLITPIPSNNEKALYGYHLDDEEAIDGLVRVTTDNDITNEDLYVSSDTDDISYTTWNEIENDGKKLRIFKCDSSTLANSRRIYTQPPSSITDVTSETLKWVSYTYKALLKCSIEGNKVPTWCNTSMSCFPPTIDTFENNDVCIIASKSASSSFPQAYIRNGGRSLRPFRIPNHNTRLWQVGVALTDILGLTRDLDDYAYVKDEELESTDSPQLRLLRNSLKKLNGSFYVSKPIVANGDNGFPKTIERTLKLLESFPNTSSNCEQYLFGFASEMETRLMKLRLDGKLNYSDNGKLLQLYGEAIKDCLARIPLSWFEYLPKTKTSDLSLPENYGAGEMFWSSMYRAFSEAIQLSNLKKEGSNLARLYEAVLVGCQVNFIESSLKAIAFESQANTPIDLREFKEIVVDESHIADLFDQDFDIEKYSLFTGADEFSIELLGQKFQKAINANASQSHFDGITPLGWFVIVLIKKGLITKARKNLDTEHRSVIGLLKKSGLPEFLSLKSVQADSDSWPLDFIVRAHELEELVTGLSALHIVDPSVIKTVDSDVFVYNTVKGEFKNQWLINKWQICVESSSPNDNKPYYEPVQSKLLSNWRESYKGDNLLYISCLGKLYGRIFKEINNSNLVGEALSTEEVALPQPEEVEKTNTELISSVEATLDSTLEKESPSAIDADLKEVKSTTTKKQEAVLADVGEEKPLDKVLNRLGRFHSNYWSDRRDTRSPSHTRVAMFQIDLKGKYGDGYHTEVEKNEVYLSKCELGEKCKEIRDLLASDTLKPEERSKLQDDLKGCKTDDECSEYHKELTKYNTAEIRRKALIKQAIESCIKLGVDLLILPEYSVQPSTILWLKGFLKNKKISVLAGTYRLPEGYSSSMLKDLTSERYSKVVSHFQSVMTLLVPLDKGRVICFNRAKKYASSAADELINPYQHEIEPLFTLESFEELLSSEFQHSTEALSLKGIHNILKNRHVSLLGFIQELICAELFLLTNPVNYQNLAAEFRNLSNMFGHKNTSDDEVAFDMVLKDIRRISLGLSGSDGGYSGRLEPHKRSIVAIPAMTTRKQDYWIFGQGAMLANGISTVFCNALCGKESTGGSCFIGLDSWTGEEKKPFITPYNGWSKGVYYGENTHTLEKEQSIAIVDIDPKMMSLGYPRPQALPVPMRLVAYLPVIEITGGDQNEVNKLSELVNELDSLKSKSHGLLNPEDIDYFVKNLEVWFTNNCPQDVAKTLNNRIKHWKTYWRTHPQVEVASLSDWLVVKTKGVLKDKV</sequence>
<evidence type="ECO:0000256" key="9">
    <source>
        <dbReference type="ARBA" id="ARBA00023163"/>
    </source>
</evidence>
<dbReference type="InterPro" id="IPR002694">
    <property type="entry name" value="Znf_CHC2"/>
</dbReference>
<dbReference type="InterPro" id="IPR006171">
    <property type="entry name" value="TOPRIM_dom"/>
</dbReference>
<keyword evidence="10" id="KW-0175">Coiled coil</keyword>
<evidence type="ECO:0000256" key="5">
    <source>
        <dbReference type="ARBA" id="ARBA00022705"/>
    </source>
</evidence>
<dbReference type="SMART" id="SM00400">
    <property type="entry name" value="ZnF_CHCC"/>
    <property type="match status" value="1"/>
</dbReference>
<keyword evidence="1" id="KW-0240">DNA-directed RNA polymerase</keyword>
<feature type="domain" description="Reverse transcriptase" evidence="11">
    <location>
        <begin position="544"/>
        <end position="865"/>
    </location>
</feature>
<keyword evidence="9" id="KW-0804">Transcription</keyword>
<dbReference type="GO" id="GO:0008270">
    <property type="term" value="F:zinc ion binding"/>
    <property type="evidence" value="ECO:0007669"/>
    <property type="project" value="UniProtKB-KW"/>
</dbReference>
<reference evidence="14" key="1">
    <citation type="submission" date="2016-07" db="EMBL/GenBank/DDBJ databases">
        <title>Nontailed viruses are major unrecognized killers of bacteria in the ocean.</title>
        <authorList>
            <person name="Kauffman K."/>
            <person name="Hussain F."/>
            <person name="Yang J."/>
            <person name="Arevalo P."/>
            <person name="Brown J."/>
            <person name="Cutler M."/>
            <person name="Kelly L."/>
            <person name="Polz M.F."/>
        </authorList>
    </citation>
    <scope>NUCLEOTIDE SEQUENCE [LARGE SCALE GENOMIC DNA]</scope>
    <source>
        <strain evidence="14">10N.261.55.E11</strain>
    </source>
</reference>
<dbReference type="InterPro" id="IPR000477">
    <property type="entry name" value="RT_dom"/>
</dbReference>
<dbReference type="PROSITE" id="PS50880">
    <property type="entry name" value="TOPRIM"/>
    <property type="match status" value="1"/>
</dbReference>
<proteinExistence type="predicted"/>
<organism evidence="13 14">
    <name type="scientific">Vibrio splendidus</name>
    <dbReference type="NCBI Taxonomy" id="29497"/>
    <lineage>
        <taxon>Bacteria</taxon>
        <taxon>Pseudomonadati</taxon>
        <taxon>Pseudomonadota</taxon>
        <taxon>Gammaproteobacteria</taxon>
        <taxon>Vibrionales</taxon>
        <taxon>Vibrionaceae</taxon>
        <taxon>Vibrio</taxon>
    </lineage>
</organism>
<gene>
    <name evidence="13" type="ORF">BCU17_22090</name>
</gene>
<comment type="caution">
    <text evidence="13">The sequence shown here is derived from an EMBL/GenBank/DDBJ whole genome shotgun (WGS) entry which is preliminary data.</text>
</comment>
<evidence type="ECO:0000256" key="4">
    <source>
        <dbReference type="ARBA" id="ARBA00022695"/>
    </source>
</evidence>
<evidence type="ECO:0000313" key="14">
    <source>
        <dbReference type="Proteomes" id="UP000235330"/>
    </source>
</evidence>
<keyword evidence="3" id="KW-0808">Transferase</keyword>
<dbReference type="GO" id="GO:0003677">
    <property type="term" value="F:DNA binding"/>
    <property type="evidence" value="ECO:0007669"/>
    <property type="project" value="InterPro"/>
</dbReference>
<feature type="domain" description="Toprim" evidence="12">
    <location>
        <begin position="291"/>
        <end position="386"/>
    </location>
</feature>
<dbReference type="EMBL" id="MCWU01000037">
    <property type="protein sequence ID" value="PMJ63741.1"/>
    <property type="molecule type" value="Genomic_DNA"/>
</dbReference>
<dbReference type="Proteomes" id="UP000235330">
    <property type="component" value="Unassembled WGS sequence"/>
</dbReference>
<evidence type="ECO:0008006" key="15">
    <source>
        <dbReference type="Google" id="ProtNLM"/>
    </source>
</evidence>
<dbReference type="GO" id="GO:0003899">
    <property type="term" value="F:DNA-directed RNA polymerase activity"/>
    <property type="evidence" value="ECO:0007669"/>
    <property type="project" value="InterPro"/>
</dbReference>
<evidence type="ECO:0000259" key="11">
    <source>
        <dbReference type="PROSITE" id="PS50878"/>
    </source>
</evidence>
<keyword evidence="7" id="KW-0863">Zinc-finger</keyword>
<dbReference type="Gene3D" id="3.40.1360.10">
    <property type="match status" value="1"/>
</dbReference>
<keyword evidence="6" id="KW-0479">Metal-binding</keyword>
<keyword evidence="2" id="KW-0639">Primosome</keyword>
<evidence type="ECO:0000256" key="7">
    <source>
        <dbReference type="ARBA" id="ARBA00022771"/>
    </source>
</evidence>
<keyword evidence="4" id="KW-0548">Nucleotidyltransferase</keyword>